<dbReference type="PANTHER" id="PTHR21358">
    <property type="entry name" value="PROTEIN MAELSTROM HOMOLOG"/>
    <property type="match status" value="1"/>
</dbReference>
<evidence type="ECO:0000256" key="5">
    <source>
        <dbReference type="ARBA" id="ARBA00022782"/>
    </source>
</evidence>
<dbReference type="GO" id="GO:0007140">
    <property type="term" value="P:male meiotic nuclear division"/>
    <property type="evidence" value="ECO:0007669"/>
    <property type="project" value="TreeGrafter"/>
</dbReference>
<evidence type="ECO:0000256" key="1">
    <source>
        <dbReference type="ARBA" id="ARBA00004123"/>
    </source>
</evidence>
<evidence type="ECO:0000313" key="10">
    <source>
        <dbReference type="EMBL" id="TRY63719.1"/>
    </source>
</evidence>
<dbReference type="EMBL" id="VCGU01000458">
    <property type="protein sequence ID" value="TRY63719.1"/>
    <property type="molecule type" value="Genomic_DNA"/>
</dbReference>
<dbReference type="GO" id="GO:0045892">
    <property type="term" value="P:negative regulation of DNA-templated transcription"/>
    <property type="evidence" value="ECO:0007669"/>
    <property type="project" value="TreeGrafter"/>
</dbReference>
<evidence type="ECO:0000256" key="6">
    <source>
        <dbReference type="ARBA" id="ARBA00023125"/>
    </source>
</evidence>
<keyword evidence="7" id="KW-0943">RNA-mediated gene silencing</keyword>
<evidence type="ECO:0000256" key="7">
    <source>
        <dbReference type="ARBA" id="ARBA00023158"/>
    </source>
</evidence>
<dbReference type="Proteomes" id="UP000318571">
    <property type="component" value="Chromosome 10"/>
</dbReference>
<dbReference type="GO" id="GO:0034587">
    <property type="term" value="P:piRNA processing"/>
    <property type="evidence" value="ECO:0007669"/>
    <property type="project" value="TreeGrafter"/>
</dbReference>
<dbReference type="GO" id="GO:0060964">
    <property type="term" value="P:regulation of miRNA-mediated gene silencing"/>
    <property type="evidence" value="ECO:0007669"/>
    <property type="project" value="InterPro"/>
</dbReference>
<evidence type="ECO:0000259" key="9">
    <source>
        <dbReference type="Pfam" id="PF13017"/>
    </source>
</evidence>
<dbReference type="PANTHER" id="PTHR21358:SF4">
    <property type="entry name" value="PROTEIN MAELSTROM HOMOLOG"/>
    <property type="match status" value="1"/>
</dbReference>
<evidence type="ECO:0000313" key="11">
    <source>
        <dbReference type="Proteomes" id="UP000318571"/>
    </source>
</evidence>
<keyword evidence="4" id="KW-0963">Cytoplasm</keyword>
<dbReference type="GO" id="GO:0005634">
    <property type="term" value="C:nucleus"/>
    <property type="evidence" value="ECO:0007669"/>
    <property type="project" value="UniProtKB-SubCell"/>
</dbReference>
<evidence type="ECO:0000256" key="8">
    <source>
        <dbReference type="ARBA" id="ARBA00023242"/>
    </source>
</evidence>
<dbReference type="GO" id="GO:0043186">
    <property type="term" value="C:P granule"/>
    <property type="evidence" value="ECO:0007669"/>
    <property type="project" value="TreeGrafter"/>
</dbReference>
<dbReference type="Pfam" id="PF13017">
    <property type="entry name" value="Maelstrom"/>
    <property type="match status" value="1"/>
</dbReference>
<evidence type="ECO:0000256" key="2">
    <source>
        <dbReference type="ARBA" id="ARBA00004496"/>
    </source>
</evidence>
<keyword evidence="5" id="KW-0221">Differentiation</keyword>
<protein>
    <recommendedName>
        <fullName evidence="9">Maelstrom domain-containing protein</fullName>
    </recommendedName>
</protein>
<keyword evidence="11" id="KW-1185">Reference proteome</keyword>
<dbReference type="AlphaFoldDB" id="A0A553NEC9"/>
<gene>
    <name evidence="10" type="ORF">TCAL_03644</name>
</gene>
<evidence type="ECO:0000256" key="4">
    <source>
        <dbReference type="ARBA" id="ARBA00022490"/>
    </source>
</evidence>
<dbReference type="InterPro" id="IPR024970">
    <property type="entry name" value="Maelstrom"/>
</dbReference>
<dbReference type="GO" id="GO:0043565">
    <property type="term" value="F:sequence-specific DNA binding"/>
    <property type="evidence" value="ECO:0007669"/>
    <property type="project" value="TreeGrafter"/>
</dbReference>
<evidence type="ECO:0000256" key="3">
    <source>
        <dbReference type="ARBA" id="ARBA00007057"/>
    </source>
</evidence>
<feature type="domain" description="Maelstrom" evidence="9">
    <location>
        <begin position="65"/>
        <end position="292"/>
    </location>
</feature>
<dbReference type="OMA" id="YREECAT"/>
<dbReference type="GO" id="GO:0030154">
    <property type="term" value="P:cell differentiation"/>
    <property type="evidence" value="ECO:0007669"/>
    <property type="project" value="UniProtKB-KW"/>
</dbReference>
<proteinExistence type="inferred from homology"/>
<reference evidence="10 11" key="1">
    <citation type="journal article" date="2018" name="Nat. Ecol. Evol.">
        <title>Genomic signatures of mitonuclear coevolution across populations of Tigriopus californicus.</title>
        <authorList>
            <person name="Barreto F.S."/>
            <person name="Watson E.T."/>
            <person name="Lima T.G."/>
            <person name="Willett C.S."/>
            <person name="Edmands S."/>
            <person name="Li W."/>
            <person name="Burton R.S."/>
        </authorList>
    </citation>
    <scope>NUCLEOTIDE SEQUENCE [LARGE SCALE GENOMIC DNA]</scope>
    <source>
        <strain evidence="10 11">San Diego</strain>
    </source>
</reference>
<dbReference type="InterPro" id="IPR039259">
    <property type="entry name" value="Protein_maelstrom"/>
</dbReference>
<keyword evidence="6" id="KW-0238">DNA-binding</keyword>
<sequence length="424" mass="47900">MRMSHAGKFDCMGSSLVAMKQALMLEKYREECATRDIQLRLRGDMGKSSRFILLHTVAWTERGGTIPCEMGLVELSLEKGVLRYYNQLIDANPIPIGIKGAMKEYSDKYHHIWLDNPDLSDDFEAILRRFSEILAVREGEKYANKGVRLQAPSEIQDLVIEQDRCKAERKFKHLPIFVAKENLVQSKEAFEWLQNQAKTNFHFECYDLSVLFYHLMNFEVDASALRIPSLSIAKALLERDVLLYTSGMSCRFHEAEENSFCAGAICSRRAFIFLDMTCQALGVPKQESCHYPLGLPDSTKLEATAKLANSNKLANLTLEKLSLREVATSVSKGNIESHFLADFLDLEDVGDLTLCSELDLDSTTTASELDHSFTSQATLSVISRFSHRRKDTTRCTVEESSVEDFHSAVENMSVLSKDETVSRS</sequence>
<comment type="caution">
    <text evidence="10">The sequence shown here is derived from an EMBL/GenBank/DDBJ whole genome shotgun (WGS) entry which is preliminary data.</text>
</comment>
<keyword evidence="8" id="KW-0539">Nucleus</keyword>
<comment type="subcellular location">
    <subcellularLocation>
        <location evidence="2">Cytoplasm</location>
    </subcellularLocation>
    <subcellularLocation>
        <location evidence="1">Nucleus</location>
    </subcellularLocation>
</comment>
<organism evidence="10 11">
    <name type="scientific">Tigriopus californicus</name>
    <name type="common">Marine copepod</name>
    <dbReference type="NCBI Taxonomy" id="6832"/>
    <lineage>
        <taxon>Eukaryota</taxon>
        <taxon>Metazoa</taxon>
        <taxon>Ecdysozoa</taxon>
        <taxon>Arthropoda</taxon>
        <taxon>Crustacea</taxon>
        <taxon>Multicrustacea</taxon>
        <taxon>Hexanauplia</taxon>
        <taxon>Copepoda</taxon>
        <taxon>Harpacticoida</taxon>
        <taxon>Harpacticidae</taxon>
        <taxon>Tigriopus</taxon>
    </lineage>
</organism>
<comment type="similarity">
    <text evidence="3">Belongs to the maelstrom family.</text>
</comment>
<dbReference type="OrthoDB" id="24555at2759"/>
<dbReference type="GO" id="GO:0007283">
    <property type="term" value="P:spermatogenesis"/>
    <property type="evidence" value="ECO:0007669"/>
    <property type="project" value="TreeGrafter"/>
</dbReference>
<name>A0A553NEC9_TIGCA</name>
<accession>A0A553NEC9</accession>